<evidence type="ECO:0000313" key="2">
    <source>
        <dbReference type="Proteomes" id="UP000655225"/>
    </source>
</evidence>
<dbReference type="PANTHER" id="PTHR33735:SF10">
    <property type="entry name" value="EXPRESSED PROTEIN"/>
    <property type="match status" value="1"/>
</dbReference>
<sequence>MGVHRKSFGSYKLRSIIVLLARYRPSRSGTTSASLPHVSDTWTTPEPTYQGLQLISADHGTVTNMIEDDGHNFHPPAPLPLKPSFLARARWLLGSILSLFLPFWEKKCAKLKRLEGEVEVVAEEVENMAEVIEKVATVVEKVSAEVADILPDGGNLKEGALLVEHVSKDAAKDAQLTIYYIRKVDDLKQDMETLVEPLIDQGKIVEKEAGGL</sequence>
<comment type="caution">
    <text evidence="1">The sequence shown here is derived from an EMBL/GenBank/DDBJ whole genome shotgun (WGS) entry which is preliminary data.</text>
</comment>
<dbReference type="OMA" id="YADHEVQ"/>
<gene>
    <name evidence="1" type="ORF">HHK36_009551</name>
</gene>
<name>A0A834ZGE8_TETSI</name>
<proteinExistence type="predicted"/>
<keyword evidence="2" id="KW-1185">Reference proteome</keyword>
<dbReference type="AlphaFoldDB" id="A0A834ZGE8"/>
<dbReference type="EMBL" id="JABCRI010000006">
    <property type="protein sequence ID" value="KAF8404663.1"/>
    <property type="molecule type" value="Genomic_DNA"/>
</dbReference>
<accession>A0A834ZGE8</accession>
<dbReference type="PANTHER" id="PTHR33735">
    <property type="entry name" value="EXPRESSED PROTEIN"/>
    <property type="match status" value="1"/>
</dbReference>
<protein>
    <submittedName>
        <fullName evidence="1">Uncharacterized protein</fullName>
    </submittedName>
</protein>
<organism evidence="1 2">
    <name type="scientific">Tetracentron sinense</name>
    <name type="common">Spur-leaf</name>
    <dbReference type="NCBI Taxonomy" id="13715"/>
    <lineage>
        <taxon>Eukaryota</taxon>
        <taxon>Viridiplantae</taxon>
        <taxon>Streptophyta</taxon>
        <taxon>Embryophyta</taxon>
        <taxon>Tracheophyta</taxon>
        <taxon>Spermatophyta</taxon>
        <taxon>Magnoliopsida</taxon>
        <taxon>Trochodendrales</taxon>
        <taxon>Trochodendraceae</taxon>
        <taxon>Tetracentron</taxon>
    </lineage>
</organism>
<dbReference type="OrthoDB" id="783687at2759"/>
<dbReference type="Proteomes" id="UP000655225">
    <property type="component" value="Unassembled WGS sequence"/>
</dbReference>
<reference evidence="1 2" key="1">
    <citation type="submission" date="2020-04" db="EMBL/GenBank/DDBJ databases">
        <title>Plant Genome Project.</title>
        <authorList>
            <person name="Zhang R.-G."/>
        </authorList>
    </citation>
    <scope>NUCLEOTIDE SEQUENCE [LARGE SCALE GENOMIC DNA]</scope>
    <source>
        <strain evidence="1">YNK0</strain>
        <tissue evidence="1">Leaf</tissue>
    </source>
</reference>
<evidence type="ECO:0000313" key="1">
    <source>
        <dbReference type="EMBL" id="KAF8404663.1"/>
    </source>
</evidence>